<feature type="chain" id="PRO_5035307223" description="peptidylprolyl isomerase" evidence="6">
    <location>
        <begin position="22"/>
        <end position="325"/>
    </location>
</feature>
<protein>
    <recommendedName>
        <fullName evidence="3">peptidylprolyl isomerase</fullName>
        <ecNumber evidence="3">5.2.1.8</ecNumber>
    </recommendedName>
</protein>
<keyword evidence="6" id="KW-0732">Signal</keyword>
<gene>
    <name evidence="9" type="primary">prsA</name>
    <name evidence="9" type="ORF">GCM10009007_05670</name>
</gene>
<sequence length="325" mass="35722">MSQLLKRLLLVALITPTFAFAQVAVDKVVAVVSGEPVTQREVSDKAALNARIWDLEAKQVKADPKAPAELKNSKKPTAAEFQAAALNEVLQDRVLMNQAKITGITLSQNDLDKQIEAVAKSNGAQNTEAFKARIISIDGQKGWDGFVRDMRYEMTVARLLEREVDNKIQVSEAEIDKMLEGAPETQPVAVASHLYIDGVGPKSQAKINAAKARLNKGEDFATVAAAMTERKGSEKPYETFLTDESMNPAILKALQTQTLGSAGNVVKTSNGLYLFNVTERKDKPVDAIARRKYVRELIKQSKIDSAQDAWIKETLERNKSSIVIK</sequence>
<evidence type="ECO:0000256" key="5">
    <source>
        <dbReference type="ARBA" id="ARBA00023110"/>
    </source>
</evidence>
<evidence type="ECO:0000313" key="10">
    <source>
        <dbReference type="Proteomes" id="UP000614287"/>
    </source>
</evidence>
<evidence type="ECO:0000259" key="8">
    <source>
        <dbReference type="Pfam" id="PF13145"/>
    </source>
</evidence>
<comment type="catalytic activity">
    <reaction evidence="1">
        <text>[protein]-peptidylproline (omega=180) = [protein]-peptidylproline (omega=0)</text>
        <dbReference type="Rhea" id="RHEA:16237"/>
        <dbReference type="Rhea" id="RHEA-COMP:10747"/>
        <dbReference type="Rhea" id="RHEA-COMP:10748"/>
        <dbReference type="ChEBI" id="CHEBI:83833"/>
        <dbReference type="ChEBI" id="CHEBI:83834"/>
        <dbReference type="EC" id="5.2.1.8"/>
    </reaction>
</comment>
<dbReference type="Pfam" id="PF09312">
    <property type="entry name" value="SurA_N"/>
    <property type="match status" value="1"/>
</dbReference>
<evidence type="ECO:0000256" key="1">
    <source>
        <dbReference type="ARBA" id="ARBA00000971"/>
    </source>
</evidence>
<comment type="similarity">
    <text evidence="2">Belongs to the PpiC/parvulin rotamase family.</text>
</comment>
<feature type="domain" description="SurA N-terminal" evidence="7">
    <location>
        <begin position="25"/>
        <end position="159"/>
    </location>
</feature>
<keyword evidence="5" id="KW-0697">Rotamase</keyword>
<keyword evidence="5" id="KW-0413">Isomerase</keyword>
<dbReference type="InterPro" id="IPR015391">
    <property type="entry name" value="SurA_N"/>
</dbReference>
<reference evidence="9" key="1">
    <citation type="journal article" date="2014" name="Int. J. Syst. Evol. Microbiol.">
        <title>Complete genome sequence of Corynebacterium casei LMG S-19264T (=DSM 44701T), isolated from a smear-ripened cheese.</title>
        <authorList>
            <consortium name="US DOE Joint Genome Institute (JGI-PGF)"/>
            <person name="Walter F."/>
            <person name="Albersmeier A."/>
            <person name="Kalinowski J."/>
            <person name="Ruckert C."/>
        </authorList>
    </citation>
    <scope>NUCLEOTIDE SEQUENCE</scope>
    <source>
        <strain evidence="9">KCTC 32501</strain>
    </source>
</reference>
<dbReference type="RefSeq" id="WP_189491290.1">
    <property type="nucleotide sequence ID" value="NZ_BMZG01000003.1"/>
</dbReference>
<dbReference type="EC" id="5.2.1.8" evidence="3"/>
<dbReference type="SUPFAM" id="SSF54534">
    <property type="entry name" value="FKBP-like"/>
    <property type="match status" value="1"/>
</dbReference>
<keyword evidence="10" id="KW-1185">Reference proteome</keyword>
<dbReference type="Gene3D" id="3.10.50.40">
    <property type="match status" value="1"/>
</dbReference>
<dbReference type="PANTHER" id="PTHR47245:SF2">
    <property type="entry name" value="PEPTIDYL-PROLYL CIS-TRANS ISOMERASE HP_0175-RELATED"/>
    <property type="match status" value="1"/>
</dbReference>
<dbReference type="Proteomes" id="UP000614287">
    <property type="component" value="Unassembled WGS sequence"/>
</dbReference>
<dbReference type="PANTHER" id="PTHR47245">
    <property type="entry name" value="PEPTIDYLPROLYL ISOMERASE"/>
    <property type="match status" value="1"/>
</dbReference>
<dbReference type="AlphaFoldDB" id="A0A8J3CLQ8"/>
<reference evidence="9" key="2">
    <citation type="submission" date="2020-09" db="EMBL/GenBank/DDBJ databases">
        <authorList>
            <person name="Sun Q."/>
            <person name="Kim S."/>
        </authorList>
    </citation>
    <scope>NUCLEOTIDE SEQUENCE</scope>
    <source>
        <strain evidence="9">KCTC 32501</strain>
    </source>
</reference>
<organism evidence="9 10">
    <name type="scientific">Formosimonas limnophila</name>
    <dbReference type="NCBI Taxonomy" id="1384487"/>
    <lineage>
        <taxon>Bacteria</taxon>
        <taxon>Pseudomonadati</taxon>
        <taxon>Pseudomonadota</taxon>
        <taxon>Betaproteobacteria</taxon>
        <taxon>Burkholderiales</taxon>
        <taxon>Burkholderiaceae</taxon>
        <taxon>Formosimonas</taxon>
    </lineage>
</organism>
<feature type="domain" description="PpiC" evidence="8">
    <location>
        <begin position="203"/>
        <end position="283"/>
    </location>
</feature>
<dbReference type="SUPFAM" id="SSF109998">
    <property type="entry name" value="Triger factor/SurA peptide-binding domain-like"/>
    <property type="match status" value="1"/>
</dbReference>
<evidence type="ECO:0000256" key="2">
    <source>
        <dbReference type="ARBA" id="ARBA00007656"/>
    </source>
</evidence>
<accession>A0A8J3CLQ8</accession>
<evidence type="ECO:0000259" key="7">
    <source>
        <dbReference type="Pfam" id="PF09312"/>
    </source>
</evidence>
<dbReference type="Gene3D" id="1.10.4030.10">
    <property type="entry name" value="Porin chaperone SurA, peptide-binding domain"/>
    <property type="match status" value="1"/>
</dbReference>
<dbReference type="Pfam" id="PF13145">
    <property type="entry name" value="Rotamase_2"/>
    <property type="match status" value="1"/>
</dbReference>
<proteinExistence type="inferred from homology"/>
<dbReference type="InterPro" id="IPR027304">
    <property type="entry name" value="Trigger_fact/SurA_dom_sf"/>
</dbReference>
<comment type="caution">
    <text evidence="9">The sequence shown here is derived from an EMBL/GenBank/DDBJ whole genome shotgun (WGS) entry which is preliminary data.</text>
</comment>
<name>A0A8J3CLQ8_9BURK</name>
<evidence type="ECO:0000256" key="3">
    <source>
        <dbReference type="ARBA" id="ARBA00013194"/>
    </source>
</evidence>
<keyword evidence="4" id="KW-0574">Periplasm</keyword>
<dbReference type="EMBL" id="BMZG01000003">
    <property type="protein sequence ID" value="GHA67985.1"/>
    <property type="molecule type" value="Genomic_DNA"/>
</dbReference>
<dbReference type="InterPro" id="IPR050245">
    <property type="entry name" value="PrsA_foldase"/>
</dbReference>
<dbReference type="InterPro" id="IPR000297">
    <property type="entry name" value="PPIase_PpiC"/>
</dbReference>
<dbReference type="InterPro" id="IPR046357">
    <property type="entry name" value="PPIase_dom_sf"/>
</dbReference>
<evidence type="ECO:0000256" key="4">
    <source>
        <dbReference type="ARBA" id="ARBA00022764"/>
    </source>
</evidence>
<feature type="signal peptide" evidence="6">
    <location>
        <begin position="1"/>
        <end position="21"/>
    </location>
</feature>
<evidence type="ECO:0000256" key="6">
    <source>
        <dbReference type="SAM" id="SignalP"/>
    </source>
</evidence>
<evidence type="ECO:0000313" key="9">
    <source>
        <dbReference type="EMBL" id="GHA67985.1"/>
    </source>
</evidence>
<dbReference type="GO" id="GO:0003755">
    <property type="term" value="F:peptidyl-prolyl cis-trans isomerase activity"/>
    <property type="evidence" value="ECO:0007669"/>
    <property type="project" value="UniProtKB-KW"/>
</dbReference>